<accession>A0A835CLZ8</accession>
<dbReference type="PANTHER" id="PTHR37754">
    <property type="entry name" value="CALCIUM ION-BINDING PROTEIN"/>
    <property type="match status" value="1"/>
</dbReference>
<evidence type="ECO:0000313" key="1">
    <source>
        <dbReference type="EMBL" id="KAF7845055.1"/>
    </source>
</evidence>
<sequence>MGMLMSMMAGKGLSQKQLLSALVGVLYKQFVDKEIKNFEDFHVVILDIFNAINMSMPGKHYDPPSRQEIEVNSLTLP</sequence>
<gene>
    <name evidence="1" type="ORF">G2W53_001960</name>
</gene>
<dbReference type="EMBL" id="JAAIUW010000001">
    <property type="protein sequence ID" value="KAF7845055.1"/>
    <property type="molecule type" value="Genomic_DNA"/>
</dbReference>
<dbReference type="OrthoDB" id="1868634at2759"/>
<keyword evidence="2" id="KW-1185">Reference proteome</keyword>
<comment type="caution">
    <text evidence="1">The sequence shown here is derived from an EMBL/GenBank/DDBJ whole genome shotgun (WGS) entry which is preliminary data.</text>
</comment>
<name>A0A835CLZ8_9FABA</name>
<evidence type="ECO:0000313" key="2">
    <source>
        <dbReference type="Proteomes" id="UP000634136"/>
    </source>
</evidence>
<dbReference type="Proteomes" id="UP000634136">
    <property type="component" value="Unassembled WGS sequence"/>
</dbReference>
<dbReference type="PANTHER" id="PTHR37754:SF1">
    <property type="entry name" value="CALCIUM ION-BINDING PROTEIN"/>
    <property type="match status" value="1"/>
</dbReference>
<proteinExistence type="predicted"/>
<dbReference type="AlphaFoldDB" id="A0A835CLZ8"/>
<reference evidence="1" key="1">
    <citation type="submission" date="2020-09" db="EMBL/GenBank/DDBJ databases">
        <title>Genome-Enabled Discovery of Anthraquinone Biosynthesis in Senna tora.</title>
        <authorList>
            <person name="Kang S.-H."/>
            <person name="Pandey R.P."/>
            <person name="Lee C.-M."/>
            <person name="Sim J.-S."/>
            <person name="Jeong J.-T."/>
            <person name="Choi B.-S."/>
            <person name="Jung M."/>
            <person name="Ginzburg D."/>
            <person name="Zhao K."/>
            <person name="Won S.Y."/>
            <person name="Oh T.-J."/>
            <person name="Yu Y."/>
            <person name="Kim N.-H."/>
            <person name="Lee O.R."/>
            <person name="Lee T.-H."/>
            <person name="Bashyal P."/>
            <person name="Kim T.-S."/>
            <person name="Lee W.-H."/>
            <person name="Kawkins C."/>
            <person name="Kim C.-K."/>
            <person name="Kim J.S."/>
            <person name="Ahn B.O."/>
            <person name="Rhee S.Y."/>
            <person name="Sohng J.K."/>
        </authorList>
    </citation>
    <scope>NUCLEOTIDE SEQUENCE</scope>
    <source>
        <tissue evidence="1">Leaf</tissue>
    </source>
</reference>
<organism evidence="1 2">
    <name type="scientific">Senna tora</name>
    <dbReference type="NCBI Taxonomy" id="362788"/>
    <lineage>
        <taxon>Eukaryota</taxon>
        <taxon>Viridiplantae</taxon>
        <taxon>Streptophyta</taxon>
        <taxon>Embryophyta</taxon>
        <taxon>Tracheophyta</taxon>
        <taxon>Spermatophyta</taxon>
        <taxon>Magnoliopsida</taxon>
        <taxon>eudicotyledons</taxon>
        <taxon>Gunneridae</taxon>
        <taxon>Pentapetalae</taxon>
        <taxon>rosids</taxon>
        <taxon>fabids</taxon>
        <taxon>Fabales</taxon>
        <taxon>Fabaceae</taxon>
        <taxon>Caesalpinioideae</taxon>
        <taxon>Cassia clade</taxon>
        <taxon>Senna</taxon>
    </lineage>
</organism>
<protein>
    <submittedName>
        <fullName evidence="1">Putative calcium ion-binding protein</fullName>
    </submittedName>
</protein>